<organism evidence="8">
    <name type="scientific">Scylla olivacea</name>
    <name type="common">Orange mud crab</name>
    <name type="synonym">Cancer olivacea</name>
    <dbReference type="NCBI Taxonomy" id="85551"/>
    <lineage>
        <taxon>Eukaryota</taxon>
        <taxon>Metazoa</taxon>
        <taxon>Ecdysozoa</taxon>
        <taxon>Arthropoda</taxon>
        <taxon>Crustacea</taxon>
        <taxon>Multicrustacea</taxon>
        <taxon>Malacostraca</taxon>
        <taxon>Eumalacostraca</taxon>
        <taxon>Eucarida</taxon>
        <taxon>Decapoda</taxon>
        <taxon>Pleocyemata</taxon>
        <taxon>Brachyura</taxon>
        <taxon>Eubrachyura</taxon>
        <taxon>Portunoidea</taxon>
        <taxon>Portunidae</taxon>
        <taxon>Portuninae</taxon>
        <taxon>Scylla</taxon>
    </lineage>
</organism>
<protein>
    <recommendedName>
        <fullName evidence="9">BTB domain-containing protein</fullName>
    </recommendedName>
</protein>
<feature type="region of interest" description="Disordered" evidence="5">
    <location>
        <begin position="383"/>
        <end position="412"/>
    </location>
</feature>
<dbReference type="PROSITE" id="PS50097">
    <property type="entry name" value="BTB"/>
    <property type="match status" value="1"/>
</dbReference>
<keyword evidence="1" id="KW-0805">Transcription regulation</keyword>
<dbReference type="PROSITE" id="PS00344">
    <property type="entry name" value="GATA_ZN_FINGER_1"/>
    <property type="match status" value="1"/>
</dbReference>
<evidence type="ECO:0000259" key="6">
    <source>
        <dbReference type="PROSITE" id="PS50097"/>
    </source>
</evidence>
<dbReference type="InterPro" id="IPR013088">
    <property type="entry name" value="Znf_NHR/GATA"/>
</dbReference>
<feature type="compositionally biased region" description="Acidic residues" evidence="5">
    <location>
        <begin position="312"/>
        <end position="332"/>
    </location>
</feature>
<feature type="compositionally biased region" description="Polar residues" evidence="5">
    <location>
        <begin position="216"/>
        <end position="234"/>
    </location>
</feature>
<evidence type="ECO:0008006" key="9">
    <source>
        <dbReference type="Google" id="ProtNLM"/>
    </source>
</evidence>
<dbReference type="PROSITE" id="PS50114">
    <property type="entry name" value="GATA_ZN_FINGER_2"/>
    <property type="match status" value="1"/>
</dbReference>
<dbReference type="InterPro" id="IPR051095">
    <property type="entry name" value="Dros_DevTransReg"/>
</dbReference>
<keyword evidence="4" id="KW-0479">Metal-binding</keyword>
<feature type="compositionally biased region" description="Polar residues" evidence="5">
    <location>
        <begin position="248"/>
        <end position="279"/>
    </location>
</feature>
<feature type="domain" description="BTB" evidence="6">
    <location>
        <begin position="33"/>
        <end position="100"/>
    </location>
</feature>
<evidence type="ECO:0000256" key="3">
    <source>
        <dbReference type="ARBA" id="ARBA00023242"/>
    </source>
</evidence>
<dbReference type="CDD" id="cd00202">
    <property type="entry name" value="ZnF_GATA"/>
    <property type="match status" value="1"/>
</dbReference>
<keyword evidence="2" id="KW-0804">Transcription</keyword>
<dbReference type="SUPFAM" id="SSF57716">
    <property type="entry name" value="Glucocorticoid receptor-like (DNA-binding domain)"/>
    <property type="match status" value="1"/>
</dbReference>
<name>A0A0P4VVG0_SCYOL</name>
<evidence type="ECO:0000256" key="2">
    <source>
        <dbReference type="ARBA" id="ARBA00023163"/>
    </source>
</evidence>
<dbReference type="AlphaFoldDB" id="A0A0P4VVG0"/>
<dbReference type="PRINTS" id="PR00619">
    <property type="entry name" value="GATAZNFINGER"/>
</dbReference>
<keyword evidence="4" id="KW-0863">Zinc-finger</keyword>
<evidence type="ECO:0000313" key="8">
    <source>
        <dbReference type="EMBL" id="JAI59939.1"/>
    </source>
</evidence>
<dbReference type="EMBL" id="GDRN01093218">
    <property type="protein sequence ID" value="JAI59939.1"/>
    <property type="molecule type" value="Transcribed_RNA"/>
</dbReference>
<dbReference type="PANTHER" id="PTHR23110:SF109">
    <property type="entry name" value="FI07618P-RELATED"/>
    <property type="match status" value="1"/>
</dbReference>
<dbReference type="SMART" id="SM00225">
    <property type="entry name" value="BTB"/>
    <property type="match status" value="1"/>
</dbReference>
<feature type="region of interest" description="Disordered" evidence="5">
    <location>
        <begin position="127"/>
        <end position="184"/>
    </location>
</feature>
<feature type="compositionally biased region" description="Polar residues" evidence="5">
    <location>
        <begin position="383"/>
        <end position="392"/>
    </location>
</feature>
<feature type="compositionally biased region" description="Low complexity" evidence="5">
    <location>
        <begin position="173"/>
        <end position="182"/>
    </location>
</feature>
<dbReference type="Gene3D" id="3.30.50.10">
    <property type="entry name" value="Erythroid Transcription Factor GATA-1, subunit A"/>
    <property type="match status" value="1"/>
</dbReference>
<dbReference type="Pfam" id="PF00651">
    <property type="entry name" value="BTB"/>
    <property type="match status" value="1"/>
</dbReference>
<dbReference type="EMBL" id="GDRN01093219">
    <property type="protein sequence ID" value="JAI59938.1"/>
    <property type="molecule type" value="Transcribed_RNA"/>
</dbReference>
<dbReference type="GO" id="GO:0008270">
    <property type="term" value="F:zinc ion binding"/>
    <property type="evidence" value="ECO:0007669"/>
    <property type="project" value="UniProtKB-KW"/>
</dbReference>
<proteinExistence type="predicted"/>
<keyword evidence="3" id="KW-0539">Nucleus</keyword>
<dbReference type="SMART" id="SM00401">
    <property type="entry name" value="ZnF_GATA"/>
    <property type="match status" value="1"/>
</dbReference>
<dbReference type="InterPro" id="IPR000679">
    <property type="entry name" value="Znf_GATA"/>
</dbReference>
<feature type="domain" description="GATA-type" evidence="7">
    <location>
        <begin position="427"/>
        <end position="474"/>
    </location>
</feature>
<dbReference type="EMBL" id="GDRN01093221">
    <property type="protein sequence ID" value="JAI59936.1"/>
    <property type="molecule type" value="Transcribed_RNA"/>
</dbReference>
<feature type="compositionally biased region" description="Basic residues" evidence="5">
    <location>
        <begin position="473"/>
        <end position="482"/>
    </location>
</feature>
<dbReference type="GO" id="GO:0043565">
    <property type="term" value="F:sequence-specific DNA binding"/>
    <property type="evidence" value="ECO:0007669"/>
    <property type="project" value="InterPro"/>
</dbReference>
<dbReference type="EMBL" id="GDRN01093222">
    <property type="protein sequence ID" value="JAI59935.1"/>
    <property type="molecule type" value="Transcribed_RNA"/>
</dbReference>
<feature type="region of interest" description="Disordered" evidence="5">
    <location>
        <begin position="466"/>
        <end position="493"/>
    </location>
</feature>
<keyword evidence="4" id="KW-0862">Zinc</keyword>
<dbReference type="Pfam" id="PF00320">
    <property type="entry name" value="GATA"/>
    <property type="match status" value="1"/>
</dbReference>
<accession>A0A0P4VVG0</accession>
<feature type="compositionally biased region" description="Polar residues" evidence="5">
    <location>
        <begin position="163"/>
        <end position="172"/>
    </location>
</feature>
<evidence type="ECO:0000259" key="7">
    <source>
        <dbReference type="PROSITE" id="PS50114"/>
    </source>
</evidence>
<dbReference type="GO" id="GO:0006357">
    <property type="term" value="P:regulation of transcription by RNA polymerase II"/>
    <property type="evidence" value="ECO:0007669"/>
    <property type="project" value="TreeGrafter"/>
</dbReference>
<evidence type="ECO:0000256" key="1">
    <source>
        <dbReference type="ARBA" id="ARBA00023015"/>
    </source>
</evidence>
<dbReference type="InterPro" id="IPR000210">
    <property type="entry name" value="BTB/POZ_dom"/>
</dbReference>
<dbReference type="CDD" id="cd18315">
    <property type="entry name" value="BTB_POZ_BAB-like"/>
    <property type="match status" value="1"/>
</dbReference>
<reference evidence="8" key="1">
    <citation type="submission" date="2015-09" db="EMBL/GenBank/DDBJ databases">
        <title>Scylla olivacea transcriptome.</title>
        <authorList>
            <person name="Ikhwanuddin M."/>
        </authorList>
    </citation>
    <scope>NUCLEOTIDE SEQUENCE</scope>
</reference>
<feature type="region of interest" description="Disordered" evidence="5">
    <location>
        <begin position="216"/>
        <end position="356"/>
    </location>
</feature>
<dbReference type="Gene3D" id="3.30.710.10">
    <property type="entry name" value="Potassium Channel Kv1.1, Chain A"/>
    <property type="match status" value="1"/>
</dbReference>
<evidence type="ECO:0000256" key="5">
    <source>
        <dbReference type="SAM" id="MobiDB-lite"/>
    </source>
</evidence>
<dbReference type="PANTHER" id="PTHR23110">
    <property type="entry name" value="BTB DOMAIN TRANSCRIPTION FACTOR"/>
    <property type="match status" value="1"/>
</dbReference>
<dbReference type="InterPro" id="IPR011333">
    <property type="entry name" value="SKP1/BTB/POZ_sf"/>
</dbReference>
<dbReference type="GO" id="GO:0005634">
    <property type="term" value="C:nucleus"/>
    <property type="evidence" value="ECO:0007669"/>
    <property type="project" value="TreeGrafter"/>
</dbReference>
<sequence length="639" mass="69775">MALSEGLLKLRWNNHEATFCHILHRLRTKQRYSDATLACEGRLFMVHRLVLATCSDFFDEIFQQTPSDTTRAVIVLNEARAHDVECLLDYMYCGQVNVRQANLASLLKTAESLKIKGLAVPEANFGSLSTKRSQDHSSFESPSPKKKRKKKSTSSGMPGLPSTKASESLTVANSPSSSPWNSVNEAPTLSSCQFSTPSSLPAPVISSSLPLLHTTSVSQSTPLSISTKVTTSASDAERTNPKTGWLQIVSSMRQGQEMAQTPCETMSSQATSPTKQNSTRPRKTRSPKPSAVDAFPSQFLQTEFKEEVKDEPYEESDLVQGEEDNAWEENESQQEPGDSCSYRRIPSLYPPPGLHPVVSGTPASSVLPLGMFRIGSYSAQSGGQAWENTGQLRKSPESHGQEALPSASQQPVSQAIVSPKLMPYAMCSNCGTNNTKLWRRNDKGEIVCNACGLYFKLHGVNRPSHLFRTAPMTRRRNPKKKKEANNSATDHLDQAINDSSQDKEHVPETDPQDGFAVLNAALTLNSLLAKAKAQQSETQAIQRATLPIMTKSPSDVPNESRPPPPPLLKIPVPGHGHEEVAVSPREPPLDHNSQDPVECQTQVLSSHPSPLSPPHIQSAPTSPQESSDGRKIIAQILDK</sequence>
<evidence type="ECO:0000256" key="4">
    <source>
        <dbReference type="PROSITE-ProRule" id="PRU00094"/>
    </source>
</evidence>
<feature type="region of interest" description="Disordered" evidence="5">
    <location>
        <begin position="542"/>
        <end position="630"/>
    </location>
</feature>
<dbReference type="SUPFAM" id="SSF54695">
    <property type="entry name" value="POZ domain"/>
    <property type="match status" value="1"/>
</dbReference>